<comment type="caution">
    <text evidence="3">The sequence shown here is derived from an EMBL/GenBank/DDBJ whole genome shotgun (WGS) entry which is preliminary data.</text>
</comment>
<dbReference type="InterPro" id="IPR017853">
    <property type="entry name" value="GH"/>
</dbReference>
<dbReference type="Gene3D" id="3.20.20.80">
    <property type="entry name" value="Glycosidases"/>
    <property type="match status" value="1"/>
</dbReference>
<feature type="region of interest" description="Disordered" evidence="1">
    <location>
        <begin position="36"/>
        <end position="63"/>
    </location>
</feature>
<feature type="chain" id="PRO_5030039390" evidence="2">
    <location>
        <begin position="28"/>
        <end position="339"/>
    </location>
</feature>
<keyword evidence="4" id="KW-1185">Reference proteome</keyword>
<evidence type="ECO:0000256" key="1">
    <source>
        <dbReference type="SAM" id="MobiDB-lite"/>
    </source>
</evidence>
<dbReference type="EMBL" id="MUGS01000014">
    <property type="protein sequence ID" value="OXG06898.1"/>
    <property type="molecule type" value="Genomic_DNA"/>
</dbReference>
<evidence type="ECO:0000313" key="4">
    <source>
        <dbReference type="Proteomes" id="UP000214684"/>
    </source>
</evidence>
<dbReference type="Proteomes" id="UP000214684">
    <property type="component" value="Unassembled WGS sequence"/>
</dbReference>
<dbReference type="SUPFAM" id="SSF51445">
    <property type="entry name" value="(Trans)glycosidases"/>
    <property type="match status" value="1"/>
</dbReference>
<dbReference type="OrthoDB" id="1312312at2"/>
<organism evidence="3 4">
    <name type="scientific">Flavobacterium araucananum</name>
    <dbReference type="NCBI Taxonomy" id="946678"/>
    <lineage>
        <taxon>Bacteria</taxon>
        <taxon>Pseudomonadati</taxon>
        <taxon>Bacteroidota</taxon>
        <taxon>Flavobacteriia</taxon>
        <taxon>Flavobacteriales</taxon>
        <taxon>Flavobacteriaceae</taxon>
        <taxon>Flavobacterium</taxon>
    </lineage>
</organism>
<gene>
    <name evidence="3" type="ORF">B0A64_08715</name>
</gene>
<keyword evidence="2" id="KW-0732">Signal</keyword>
<reference evidence="3 4" key="1">
    <citation type="submission" date="2016-11" db="EMBL/GenBank/DDBJ databases">
        <title>Whole genomes of Flavobacteriaceae.</title>
        <authorList>
            <person name="Stine C."/>
            <person name="Li C."/>
            <person name="Tadesse D."/>
        </authorList>
    </citation>
    <scope>NUCLEOTIDE SEQUENCE [LARGE SCALE GENOMIC DNA]</scope>
    <source>
        <strain evidence="3 4">DSM 24704</strain>
    </source>
</reference>
<dbReference type="AlphaFoldDB" id="A0A227PC96"/>
<accession>A0A227PC96</accession>
<evidence type="ECO:0000313" key="3">
    <source>
        <dbReference type="EMBL" id="OXG06898.1"/>
    </source>
</evidence>
<keyword evidence="3" id="KW-0378">Hydrolase</keyword>
<dbReference type="RefSeq" id="WP_089479128.1">
    <property type="nucleotide sequence ID" value="NZ_MUGS01000014.1"/>
</dbReference>
<protein>
    <submittedName>
        <fullName evidence="3">Glycoside hydrolase</fullName>
    </submittedName>
</protein>
<proteinExistence type="predicted"/>
<dbReference type="PROSITE" id="PS51257">
    <property type="entry name" value="PROKAR_LIPOPROTEIN"/>
    <property type="match status" value="1"/>
</dbReference>
<name>A0A227PC96_9FLAO</name>
<feature type="compositionally biased region" description="Polar residues" evidence="1">
    <location>
        <begin position="36"/>
        <end position="51"/>
    </location>
</feature>
<feature type="compositionally biased region" description="Low complexity" evidence="1">
    <location>
        <begin position="52"/>
        <end position="63"/>
    </location>
</feature>
<evidence type="ECO:0000256" key="2">
    <source>
        <dbReference type="SAM" id="SignalP"/>
    </source>
</evidence>
<sequence length="339" mass="36434">MKKPHFIKRSSKTVNLLFLALSMTLLVSCEKAEPANTNPLATTETGTSEIPTPSKSNATAKTTSTFGDIGNGVNLQPSYYNGGNCDLGWNLMKQNTKIKTVRIEVEPGQETNAKRWIAEAKSNGFTVIVSYHKSSVLGSDSTAELNAAATWWKNNYSSLGGNFIVNLSNEWGSHNITPAAYATAYNAAITEVRKVYSGTIIIDIPGWGQETATAACAVKGCATGQTKITDTKIILSAHIYPGAYNQAKGRYMNTSDIDDLASSGRPCMIGEFGNSGGSGADWSGIVDYAKNKGWTILGWAWNGDGGPMNMITPQFQSYTSGSAKTYNKASYFDVVYNKL</sequence>
<feature type="signal peptide" evidence="2">
    <location>
        <begin position="1"/>
        <end position="27"/>
    </location>
</feature>
<dbReference type="GO" id="GO:0016787">
    <property type="term" value="F:hydrolase activity"/>
    <property type="evidence" value="ECO:0007669"/>
    <property type="project" value="UniProtKB-KW"/>
</dbReference>